<feature type="region of interest" description="Disordered" evidence="2">
    <location>
        <begin position="225"/>
        <end position="256"/>
    </location>
</feature>
<dbReference type="AlphaFoldDB" id="A0A9D2FRP8"/>
<dbReference type="InterPro" id="IPR046656">
    <property type="entry name" value="DUF6674"/>
</dbReference>
<protein>
    <submittedName>
        <fullName evidence="3">Uncharacterized protein</fullName>
    </submittedName>
</protein>
<keyword evidence="1" id="KW-0175">Coiled coil</keyword>
<evidence type="ECO:0000256" key="2">
    <source>
        <dbReference type="SAM" id="MobiDB-lite"/>
    </source>
</evidence>
<sequence>MAETDSQPIAENEQVKELLALLKDNNTPGYEEFARLIGHVTEMEQRLSEATEELKAMRREVQGLQNHSLKDSLQKSCKAMEASVAAMRQRLSKLKEQIIDGCRHILTDFKERGAVALNGITQFLHIRPVLEAVQDAAEKGMQASDRAVSRIDAFSTEYHEAGRHLKNMGRTLRGKPMEAEAKETGKIARAFKGAFKAERALIFSVNRGVKRSLNTLARLEQTAEHRPSILKAMREQVAKTEPTKKQPAPSHDKDSR</sequence>
<evidence type="ECO:0000256" key="1">
    <source>
        <dbReference type="SAM" id="Coils"/>
    </source>
</evidence>
<accession>A0A9D2FRP8</accession>
<gene>
    <name evidence="3" type="ORF">H9809_07685</name>
</gene>
<proteinExistence type="predicted"/>
<evidence type="ECO:0000313" key="3">
    <source>
        <dbReference type="EMBL" id="HIZ65763.1"/>
    </source>
</evidence>
<evidence type="ECO:0000313" key="4">
    <source>
        <dbReference type="Proteomes" id="UP000824056"/>
    </source>
</evidence>
<feature type="coiled-coil region" evidence="1">
    <location>
        <begin position="40"/>
        <end position="97"/>
    </location>
</feature>
<name>A0A9D2FRP8_9FIRM</name>
<dbReference type="EMBL" id="DXBG01000177">
    <property type="protein sequence ID" value="HIZ65763.1"/>
    <property type="molecule type" value="Genomic_DNA"/>
</dbReference>
<reference evidence="3" key="1">
    <citation type="journal article" date="2021" name="PeerJ">
        <title>Extensive microbial diversity within the chicken gut microbiome revealed by metagenomics and culture.</title>
        <authorList>
            <person name="Gilroy R."/>
            <person name="Ravi A."/>
            <person name="Getino M."/>
            <person name="Pursley I."/>
            <person name="Horton D.L."/>
            <person name="Alikhan N.F."/>
            <person name="Baker D."/>
            <person name="Gharbi K."/>
            <person name="Hall N."/>
            <person name="Watson M."/>
            <person name="Adriaenssens E.M."/>
            <person name="Foster-Nyarko E."/>
            <person name="Jarju S."/>
            <person name="Secka A."/>
            <person name="Antonio M."/>
            <person name="Oren A."/>
            <person name="Chaudhuri R.R."/>
            <person name="La Ragione R."/>
            <person name="Hildebrand F."/>
            <person name="Pallen M.J."/>
        </authorList>
    </citation>
    <scope>NUCLEOTIDE SEQUENCE</scope>
    <source>
        <strain evidence="3">1068</strain>
    </source>
</reference>
<dbReference type="Proteomes" id="UP000824056">
    <property type="component" value="Unassembled WGS sequence"/>
</dbReference>
<reference evidence="3" key="2">
    <citation type="submission" date="2021-04" db="EMBL/GenBank/DDBJ databases">
        <authorList>
            <person name="Gilroy R."/>
        </authorList>
    </citation>
    <scope>NUCLEOTIDE SEQUENCE</scope>
    <source>
        <strain evidence="3">1068</strain>
    </source>
</reference>
<comment type="caution">
    <text evidence="3">The sequence shown here is derived from an EMBL/GenBank/DDBJ whole genome shotgun (WGS) entry which is preliminary data.</text>
</comment>
<organism evidence="3 4">
    <name type="scientific">Candidatus Blautia pullicola</name>
    <dbReference type="NCBI Taxonomy" id="2838498"/>
    <lineage>
        <taxon>Bacteria</taxon>
        <taxon>Bacillati</taxon>
        <taxon>Bacillota</taxon>
        <taxon>Clostridia</taxon>
        <taxon>Lachnospirales</taxon>
        <taxon>Lachnospiraceae</taxon>
        <taxon>Blautia</taxon>
    </lineage>
</organism>
<dbReference type="Pfam" id="PF20379">
    <property type="entry name" value="DUF6674"/>
    <property type="match status" value="1"/>
</dbReference>